<name>A0A922L6I7_DERFA</name>
<keyword evidence="2" id="KW-1185">Reference proteome</keyword>
<gene>
    <name evidence="1" type="ORF">DERF_007982</name>
</gene>
<accession>A0A922L6I7</accession>
<reference evidence="1" key="2">
    <citation type="journal article" date="2022" name="Res Sq">
        <title>Comparative Genomics Reveals Insights into the Divergent Evolution of Astigmatic Mites and Household Pest Adaptations.</title>
        <authorList>
            <person name="Xiong Q."/>
            <person name="Wan A.T.-Y."/>
            <person name="Liu X.-Y."/>
            <person name="Fung C.S.-H."/>
            <person name="Xiao X."/>
            <person name="Malainual N."/>
            <person name="Hou J."/>
            <person name="Wang L."/>
            <person name="Wang M."/>
            <person name="Yang K."/>
            <person name="Cui Y."/>
            <person name="Leung E."/>
            <person name="Nong W."/>
            <person name="Shin S.-K."/>
            <person name="Au S."/>
            <person name="Jeong K.Y."/>
            <person name="Chew F.T."/>
            <person name="Hui J."/>
            <person name="Leung T.F."/>
            <person name="Tungtrongchitr A."/>
            <person name="Zhong N."/>
            <person name="Liu Z."/>
            <person name="Tsui S."/>
        </authorList>
    </citation>
    <scope>NUCLEOTIDE SEQUENCE</scope>
    <source>
        <strain evidence="1">Derf</strain>
        <tissue evidence="1">Whole organism</tissue>
    </source>
</reference>
<evidence type="ECO:0000313" key="2">
    <source>
        <dbReference type="Proteomes" id="UP000790347"/>
    </source>
</evidence>
<proteinExistence type="predicted"/>
<reference evidence="1" key="1">
    <citation type="submission" date="2013-05" db="EMBL/GenBank/DDBJ databases">
        <authorList>
            <person name="Yim A.K.Y."/>
            <person name="Chan T.F."/>
            <person name="Ji K.M."/>
            <person name="Liu X.Y."/>
            <person name="Zhou J.W."/>
            <person name="Li R.Q."/>
            <person name="Yang K.Y."/>
            <person name="Li J."/>
            <person name="Li M."/>
            <person name="Law P.T.W."/>
            <person name="Wu Y.L."/>
            <person name="Cai Z.L."/>
            <person name="Qin H."/>
            <person name="Bao Y."/>
            <person name="Leung R.K.K."/>
            <person name="Ng P.K.S."/>
            <person name="Zou J."/>
            <person name="Zhong X.J."/>
            <person name="Ran P.X."/>
            <person name="Zhong N.S."/>
            <person name="Liu Z.G."/>
            <person name="Tsui S.K.W."/>
        </authorList>
    </citation>
    <scope>NUCLEOTIDE SEQUENCE</scope>
    <source>
        <strain evidence="1">Derf</strain>
        <tissue evidence="1">Whole organism</tissue>
    </source>
</reference>
<sequence>MIVLEIHNETILVRYVYPINMNIDSNDRIHILGFCSYVSLIISNTTFNPIEIVFVPYCCCLNSSSNNKRSTNDCGLFAFCAI</sequence>
<evidence type="ECO:0000313" key="1">
    <source>
        <dbReference type="EMBL" id="KAH9517304.1"/>
    </source>
</evidence>
<dbReference type="Proteomes" id="UP000790347">
    <property type="component" value="Unassembled WGS sequence"/>
</dbReference>
<protein>
    <submittedName>
        <fullName evidence="1">Uncharacterized protein</fullName>
    </submittedName>
</protein>
<dbReference type="EMBL" id="ASGP02000003">
    <property type="protein sequence ID" value="KAH9517304.1"/>
    <property type="molecule type" value="Genomic_DNA"/>
</dbReference>
<organism evidence="1 2">
    <name type="scientific">Dermatophagoides farinae</name>
    <name type="common">American house dust mite</name>
    <dbReference type="NCBI Taxonomy" id="6954"/>
    <lineage>
        <taxon>Eukaryota</taxon>
        <taxon>Metazoa</taxon>
        <taxon>Ecdysozoa</taxon>
        <taxon>Arthropoda</taxon>
        <taxon>Chelicerata</taxon>
        <taxon>Arachnida</taxon>
        <taxon>Acari</taxon>
        <taxon>Acariformes</taxon>
        <taxon>Sarcoptiformes</taxon>
        <taxon>Astigmata</taxon>
        <taxon>Psoroptidia</taxon>
        <taxon>Analgoidea</taxon>
        <taxon>Pyroglyphidae</taxon>
        <taxon>Dermatophagoidinae</taxon>
        <taxon>Dermatophagoides</taxon>
    </lineage>
</organism>
<dbReference type="AlphaFoldDB" id="A0A922L6I7"/>
<comment type="caution">
    <text evidence="1">The sequence shown here is derived from an EMBL/GenBank/DDBJ whole genome shotgun (WGS) entry which is preliminary data.</text>
</comment>